<evidence type="ECO:0000313" key="2">
    <source>
        <dbReference type="EMBL" id="CAJ0967358.1"/>
    </source>
</evidence>
<evidence type="ECO:0000313" key="3">
    <source>
        <dbReference type="Proteomes" id="UP001176940"/>
    </source>
</evidence>
<dbReference type="PANTHER" id="PTHR21780:SF0">
    <property type="entry name" value="TRANSMEMBRANE PROTEIN 209"/>
    <property type="match status" value="1"/>
</dbReference>
<keyword evidence="3" id="KW-1185">Reference proteome</keyword>
<sequence length="485" mass="54376">MNVTARGRGRHSGAWRRNEDRLYLSDQNALWNESAGPADSAGALRMRPPFCKMAAPREKTAGRTPGGRVYIPGVELWTANKFSRQGSASSQWELHPKVFHQICLHRSSPVVDRTASRLNANVLEFVIRTVRLFLQQALCLLAGLQLDNASAVPQVSHLASTLSQAPWLRYLALSDGPSSIFGDLNSTFPGVEHWAADIFSRPGFSSSEWELHSEIFHRTCLHWSTPEVVRMASKLNANVLQFMVWPRDPRPLQCMIYSSMVPISITPLPLRLNPFRKRPTKRNGFSIIWKKRVLRVGTYRGRRPSKGWTFYSGFSMCQPPGGSSIHPWSVSPNEWLGEKDFTGGPSLYIVRSQQVLASHLPAGPGRTPMAILDPGPAGKRTEETFRTTRDAFLCHRNAAIMFDRRVPGSPSISSLKQAAIVKAPLIPSLNVIVQYLDITPNQEYLFERIKELSHGGCMSSYRWNGGGDFKDRKWDTDLPTDSAVW</sequence>
<organism evidence="2 3">
    <name type="scientific">Ranitomeya imitator</name>
    <name type="common">mimic poison frog</name>
    <dbReference type="NCBI Taxonomy" id="111125"/>
    <lineage>
        <taxon>Eukaryota</taxon>
        <taxon>Metazoa</taxon>
        <taxon>Chordata</taxon>
        <taxon>Craniata</taxon>
        <taxon>Vertebrata</taxon>
        <taxon>Euteleostomi</taxon>
        <taxon>Amphibia</taxon>
        <taxon>Batrachia</taxon>
        <taxon>Anura</taxon>
        <taxon>Neobatrachia</taxon>
        <taxon>Hyloidea</taxon>
        <taxon>Dendrobatidae</taxon>
        <taxon>Dendrobatinae</taxon>
        <taxon>Ranitomeya</taxon>
    </lineage>
</organism>
<gene>
    <name evidence="2" type="ORF">RIMI_LOCUS22159958</name>
</gene>
<proteinExistence type="predicted"/>
<dbReference type="Pfam" id="PF09786">
    <property type="entry name" value="CytochromB561_N"/>
    <property type="match status" value="1"/>
</dbReference>
<name>A0ABN9MPM5_9NEOB</name>
<evidence type="ECO:0000256" key="1">
    <source>
        <dbReference type="ARBA" id="ARBA00015032"/>
    </source>
</evidence>
<dbReference type="PANTHER" id="PTHR21780">
    <property type="entry name" value="TRANSMEMBRANE PROTEIN 209"/>
    <property type="match status" value="1"/>
</dbReference>
<reference evidence="2" key="1">
    <citation type="submission" date="2023-07" db="EMBL/GenBank/DDBJ databases">
        <authorList>
            <person name="Stuckert A."/>
        </authorList>
    </citation>
    <scope>NUCLEOTIDE SEQUENCE</scope>
</reference>
<accession>A0ABN9MPM5</accession>
<dbReference type="Proteomes" id="UP001176940">
    <property type="component" value="Unassembled WGS sequence"/>
</dbReference>
<comment type="caution">
    <text evidence="2">The sequence shown here is derived from an EMBL/GenBank/DDBJ whole genome shotgun (WGS) entry which is preliminary data.</text>
</comment>
<dbReference type="EMBL" id="CAUEEQ010078258">
    <property type="protein sequence ID" value="CAJ0967358.1"/>
    <property type="molecule type" value="Genomic_DNA"/>
</dbReference>
<protein>
    <recommendedName>
        <fullName evidence="1">Transmembrane protein 209</fullName>
    </recommendedName>
</protein>
<dbReference type="InterPro" id="IPR019176">
    <property type="entry name" value="Cytochrome_B561-rel"/>
</dbReference>